<proteinExistence type="predicted"/>
<sequence>MFMQRAFISKIFVILLLILSSFLPAQGAQTSASSYGEKILTTEQIKTDIELLKKTYKRLHPGYTRYNDLATLERSWDEITTTAEQDNGMSITDFYLRIQSSLTLIRCDHTKANLPKAMAKERNENPIYLPFKWRWIEQRAFVIGVDAENKLSLLDEVVAIDGRDIKELVQEVEHYIPVDGYTEWSRNPGISDSMEFMGGAVDHFGTLKWKNKARVTVSIKTSYGDIEEINMPRINYKEYRALPNLGSDARNFKDAVIFERIGDKAAYLRIDTFVNYRETVDPEDIYKPIFKAIKQEKRDVLILDLRNNGGGSSDASMGLFANLIAEKMQVKTDMRVNTLEFEDIRPHLWTWDKRALDPNRIGFSKNDDGGYSLRSWFTDDLDTIKPTKYAFSGKLIALTSNSNSSGSTNLLSALQSAGRVTMVGEKTGGSKEGVTAGLLFTLTLPESKITTRVPFFRYTNNVKSFELGMGVTPDIYAPMTVEAFLRSGDPALETAKQLIEISK</sequence>
<keyword evidence="4" id="KW-1185">Reference proteome</keyword>
<dbReference type="InterPro" id="IPR029045">
    <property type="entry name" value="ClpP/crotonase-like_dom_sf"/>
</dbReference>
<accession>A0ABU2ZQK1</accession>
<name>A0ABU2ZQK1_9ALTE</name>
<dbReference type="EMBL" id="JAVRHX010000002">
    <property type="protein sequence ID" value="MDT0594902.1"/>
    <property type="molecule type" value="Genomic_DNA"/>
</dbReference>
<evidence type="ECO:0000313" key="3">
    <source>
        <dbReference type="EMBL" id="MDT0594902.1"/>
    </source>
</evidence>
<reference evidence="3 4" key="1">
    <citation type="submission" date="2023-09" db="EMBL/GenBank/DDBJ databases">
        <authorList>
            <person name="Rey-Velasco X."/>
        </authorList>
    </citation>
    <scope>NUCLEOTIDE SEQUENCE [LARGE SCALE GENOMIC DNA]</scope>
    <source>
        <strain evidence="3 4">P117</strain>
    </source>
</reference>
<dbReference type="Pfam" id="PF03572">
    <property type="entry name" value="Peptidase_S41"/>
    <property type="match status" value="1"/>
</dbReference>
<feature type="domain" description="Tail specific protease" evidence="2">
    <location>
        <begin position="265"/>
        <end position="476"/>
    </location>
</feature>
<feature type="signal peptide" evidence="1">
    <location>
        <begin position="1"/>
        <end position="27"/>
    </location>
</feature>
<dbReference type="PANTHER" id="PTHR32060">
    <property type="entry name" value="TAIL-SPECIFIC PROTEASE"/>
    <property type="match status" value="1"/>
</dbReference>
<dbReference type="SUPFAM" id="SSF52096">
    <property type="entry name" value="ClpP/crotonase"/>
    <property type="match status" value="1"/>
</dbReference>
<gene>
    <name evidence="3" type="ORF">RM552_08630</name>
</gene>
<dbReference type="Proteomes" id="UP001253545">
    <property type="component" value="Unassembled WGS sequence"/>
</dbReference>
<dbReference type="Gene3D" id="3.90.226.10">
    <property type="entry name" value="2-enoyl-CoA Hydratase, Chain A, domain 1"/>
    <property type="match status" value="1"/>
</dbReference>
<keyword evidence="1" id="KW-0732">Signal</keyword>
<evidence type="ECO:0000259" key="2">
    <source>
        <dbReference type="Pfam" id="PF03572"/>
    </source>
</evidence>
<evidence type="ECO:0000313" key="4">
    <source>
        <dbReference type="Proteomes" id="UP001253545"/>
    </source>
</evidence>
<dbReference type="InterPro" id="IPR005151">
    <property type="entry name" value="Tail-specific_protease"/>
</dbReference>
<protein>
    <submittedName>
        <fullName evidence="3">S41 family peptidase</fullName>
    </submittedName>
</protein>
<dbReference type="RefSeq" id="WP_311368422.1">
    <property type="nucleotide sequence ID" value="NZ_JAVRHX010000002.1"/>
</dbReference>
<dbReference type="PANTHER" id="PTHR32060:SF22">
    <property type="entry name" value="CARBOXYL-TERMINAL-PROCESSING PEPTIDASE 3, CHLOROPLASTIC"/>
    <property type="match status" value="1"/>
</dbReference>
<feature type="chain" id="PRO_5047375918" evidence="1">
    <location>
        <begin position="28"/>
        <end position="503"/>
    </location>
</feature>
<comment type="caution">
    <text evidence="3">The sequence shown here is derived from an EMBL/GenBank/DDBJ whole genome shotgun (WGS) entry which is preliminary data.</text>
</comment>
<organism evidence="3 4">
    <name type="scientific">Glaciecola petra</name>
    <dbReference type="NCBI Taxonomy" id="3075602"/>
    <lineage>
        <taxon>Bacteria</taxon>
        <taxon>Pseudomonadati</taxon>
        <taxon>Pseudomonadota</taxon>
        <taxon>Gammaproteobacteria</taxon>
        <taxon>Alteromonadales</taxon>
        <taxon>Alteromonadaceae</taxon>
        <taxon>Glaciecola</taxon>
    </lineage>
</organism>
<evidence type="ECO:0000256" key="1">
    <source>
        <dbReference type="SAM" id="SignalP"/>
    </source>
</evidence>